<dbReference type="AlphaFoldDB" id="G9Y1L1"/>
<dbReference type="EMBL" id="AGCI01000009">
    <property type="protein sequence ID" value="EHM47731.1"/>
    <property type="molecule type" value="Genomic_DNA"/>
</dbReference>
<proteinExistence type="predicted"/>
<gene>
    <name evidence="1" type="ORF">HMPREF0454_00428</name>
</gene>
<comment type="caution">
    <text evidence="1">The sequence shown here is derived from an EMBL/GenBank/DDBJ whole genome shotgun (WGS) entry which is preliminary data.</text>
</comment>
<organism evidence="1 2">
    <name type="scientific">Hafnia alvei ATCC 51873</name>
    <dbReference type="NCBI Taxonomy" id="1002364"/>
    <lineage>
        <taxon>Bacteria</taxon>
        <taxon>Pseudomonadati</taxon>
        <taxon>Pseudomonadota</taxon>
        <taxon>Gammaproteobacteria</taxon>
        <taxon>Enterobacterales</taxon>
        <taxon>Hafniaceae</taxon>
        <taxon>Hafnia</taxon>
    </lineage>
</organism>
<protein>
    <submittedName>
        <fullName evidence="1">Uncharacterized protein</fullName>
    </submittedName>
</protein>
<name>G9Y1L1_HAFAL</name>
<dbReference type="Proteomes" id="UP000005959">
    <property type="component" value="Unassembled WGS sequence"/>
</dbReference>
<evidence type="ECO:0000313" key="2">
    <source>
        <dbReference type="Proteomes" id="UP000005959"/>
    </source>
</evidence>
<evidence type="ECO:0000313" key="1">
    <source>
        <dbReference type="EMBL" id="EHM47731.1"/>
    </source>
</evidence>
<sequence>MPALDTITILIESRFIPMHLLYQPLLKHPRISDSSNYLNE</sequence>
<reference evidence="1 2" key="1">
    <citation type="submission" date="2011-08" db="EMBL/GenBank/DDBJ databases">
        <authorList>
            <person name="Weinstock G."/>
            <person name="Sodergren E."/>
            <person name="Clifton S."/>
            <person name="Fulton L."/>
            <person name="Fulton B."/>
            <person name="Courtney L."/>
            <person name="Fronick C."/>
            <person name="Harrison M."/>
            <person name="Strong C."/>
            <person name="Farmer C."/>
            <person name="Delahaunty K."/>
            <person name="Markovic C."/>
            <person name="Hall O."/>
            <person name="Minx P."/>
            <person name="Tomlinson C."/>
            <person name="Mitreva M."/>
            <person name="Hou S."/>
            <person name="Chen J."/>
            <person name="Wollam A."/>
            <person name="Pepin K.H."/>
            <person name="Johnson M."/>
            <person name="Bhonagiri V."/>
            <person name="Zhang X."/>
            <person name="Suruliraj S."/>
            <person name="Warren W."/>
            <person name="Chinwalla A."/>
            <person name="Mardis E.R."/>
            <person name="Wilson R.K."/>
        </authorList>
    </citation>
    <scope>NUCLEOTIDE SEQUENCE [LARGE SCALE GENOMIC DNA]</scope>
    <source>
        <strain evidence="1 2">ATCC 51873</strain>
    </source>
</reference>
<accession>G9Y1L1</accession>
<dbReference type="HOGENOM" id="CLU_3290490_0_0_6"/>